<protein>
    <recommendedName>
        <fullName evidence="4">Protein kinase domain-containing protein</fullName>
    </recommendedName>
</protein>
<dbReference type="InterPro" id="IPR011009">
    <property type="entry name" value="Kinase-like_dom_sf"/>
</dbReference>
<dbReference type="FunFam" id="3.30.200.20:FF:001075">
    <property type="entry name" value="Snf1-like protein kinase"/>
    <property type="match status" value="1"/>
</dbReference>
<dbReference type="GO" id="GO:0035556">
    <property type="term" value="P:intracellular signal transduction"/>
    <property type="evidence" value="ECO:0007669"/>
    <property type="project" value="TreeGrafter"/>
</dbReference>
<evidence type="ECO:0000256" key="1">
    <source>
        <dbReference type="ARBA" id="ARBA00022741"/>
    </source>
</evidence>
<dbReference type="GO" id="GO:0005524">
    <property type="term" value="F:ATP binding"/>
    <property type="evidence" value="ECO:0007669"/>
    <property type="project" value="UniProtKB-KW"/>
</dbReference>
<accession>A0AAW1PL97</accession>
<gene>
    <name evidence="5" type="ORF">WJX73_001103</name>
</gene>
<organism evidence="5 6">
    <name type="scientific">Symbiochloris irregularis</name>
    <dbReference type="NCBI Taxonomy" id="706552"/>
    <lineage>
        <taxon>Eukaryota</taxon>
        <taxon>Viridiplantae</taxon>
        <taxon>Chlorophyta</taxon>
        <taxon>core chlorophytes</taxon>
        <taxon>Trebouxiophyceae</taxon>
        <taxon>Trebouxiales</taxon>
        <taxon>Trebouxiaceae</taxon>
        <taxon>Symbiochloris</taxon>
    </lineage>
</organism>
<dbReference type="EMBL" id="JALJOQ010000015">
    <property type="protein sequence ID" value="KAK9810565.1"/>
    <property type="molecule type" value="Genomic_DNA"/>
</dbReference>
<keyword evidence="1" id="KW-0547">Nucleotide-binding</keyword>
<dbReference type="AlphaFoldDB" id="A0AAW1PL97"/>
<dbReference type="PROSITE" id="PS50011">
    <property type="entry name" value="PROTEIN_KINASE_DOM"/>
    <property type="match status" value="1"/>
</dbReference>
<dbReference type="SUPFAM" id="SSF56112">
    <property type="entry name" value="Protein kinase-like (PK-like)"/>
    <property type="match status" value="1"/>
</dbReference>
<keyword evidence="6" id="KW-1185">Reference proteome</keyword>
<feature type="compositionally biased region" description="Basic and acidic residues" evidence="3">
    <location>
        <begin position="343"/>
        <end position="352"/>
    </location>
</feature>
<dbReference type="Gene3D" id="3.30.200.20">
    <property type="entry name" value="Phosphorylase Kinase, domain 1"/>
    <property type="match status" value="1"/>
</dbReference>
<dbReference type="CDD" id="cd14003">
    <property type="entry name" value="STKc_AMPK-like"/>
    <property type="match status" value="1"/>
</dbReference>
<reference evidence="5 6" key="1">
    <citation type="journal article" date="2024" name="Nat. Commun.">
        <title>Phylogenomics reveals the evolutionary origins of lichenization in chlorophyte algae.</title>
        <authorList>
            <person name="Puginier C."/>
            <person name="Libourel C."/>
            <person name="Otte J."/>
            <person name="Skaloud P."/>
            <person name="Haon M."/>
            <person name="Grisel S."/>
            <person name="Petersen M."/>
            <person name="Berrin J.G."/>
            <person name="Delaux P.M."/>
            <person name="Dal Grande F."/>
            <person name="Keller J."/>
        </authorList>
    </citation>
    <scope>NUCLEOTIDE SEQUENCE [LARGE SCALE GENOMIC DNA]</scope>
    <source>
        <strain evidence="5 6">SAG 2036</strain>
    </source>
</reference>
<dbReference type="Proteomes" id="UP001465755">
    <property type="component" value="Unassembled WGS sequence"/>
</dbReference>
<evidence type="ECO:0000313" key="6">
    <source>
        <dbReference type="Proteomes" id="UP001465755"/>
    </source>
</evidence>
<evidence type="ECO:0000256" key="2">
    <source>
        <dbReference type="ARBA" id="ARBA00022840"/>
    </source>
</evidence>
<evidence type="ECO:0000313" key="5">
    <source>
        <dbReference type="EMBL" id="KAK9810565.1"/>
    </source>
</evidence>
<dbReference type="Gene3D" id="1.10.510.10">
    <property type="entry name" value="Transferase(Phosphotransferase) domain 1"/>
    <property type="match status" value="1"/>
</dbReference>
<feature type="domain" description="Protein kinase" evidence="4">
    <location>
        <begin position="23"/>
        <end position="281"/>
    </location>
</feature>
<dbReference type="PANTHER" id="PTHR24346">
    <property type="entry name" value="MAP/MICROTUBULE AFFINITY-REGULATING KINASE"/>
    <property type="match status" value="1"/>
</dbReference>
<feature type="compositionally biased region" description="Acidic residues" evidence="3">
    <location>
        <begin position="333"/>
        <end position="342"/>
    </location>
</feature>
<dbReference type="GO" id="GO:0004674">
    <property type="term" value="F:protein serine/threonine kinase activity"/>
    <property type="evidence" value="ECO:0007669"/>
    <property type="project" value="TreeGrafter"/>
</dbReference>
<feature type="region of interest" description="Disordered" evidence="3">
    <location>
        <begin position="320"/>
        <end position="381"/>
    </location>
</feature>
<dbReference type="InterPro" id="IPR000719">
    <property type="entry name" value="Prot_kinase_dom"/>
</dbReference>
<evidence type="ECO:0000259" key="4">
    <source>
        <dbReference type="PROSITE" id="PS50011"/>
    </source>
</evidence>
<dbReference type="GO" id="GO:0005737">
    <property type="term" value="C:cytoplasm"/>
    <property type="evidence" value="ECO:0007669"/>
    <property type="project" value="TreeGrafter"/>
</dbReference>
<name>A0AAW1PL97_9CHLO</name>
<keyword evidence="2" id="KW-0067">ATP-binding</keyword>
<comment type="caution">
    <text evidence="5">The sequence shown here is derived from an EMBL/GenBank/DDBJ whole genome shotgun (WGS) entry which is preliminary data.</text>
</comment>
<sequence length="381" mass="43804">MAAGGRPTAPDAQKMPLQNHPKYEWIRDLNAGTYGFVQLAREKQTGQEVAIKFLERGDKITKSVEREISNHSNLLHPHIVQFKEVFLTAEYLAIVMEFAQGGDMFQYVKRRGGVHEHEARWFFQQLIIGLDYCHRMGVVNRDIKLENTLLDGSKRPLVKICDFGYSKSEKDSLPKSKVGTPGYTAPEIISNQKYNGKMVDVWSAGVMLYVMLFCKYPFERKEDERDPQRFQKVLQRIARVEYEFPARTPVSDQCKDLLRRILVADPAQRLQIPQLQQHPWYKQDLPPGLESFNDQCLRQQQRTLNGPSNIEKVREIVREAKRSGRPSNSSFLDDLDEDLGDMDDQRLDDMMDRTSAAGGAEDGAHHLGNQHHSPHSYIPNH</sequence>
<dbReference type="PANTHER" id="PTHR24346:SF92">
    <property type="entry name" value="SNF1-RELATED PROTEIN KINASE 2.6"/>
    <property type="match status" value="1"/>
</dbReference>
<proteinExistence type="predicted"/>
<dbReference type="FunFam" id="1.10.510.10:FF:000571">
    <property type="entry name" value="Maternal embryonic leucine zipper kinase"/>
    <property type="match status" value="1"/>
</dbReference>
<dbReference type="Pfam" id="PF00069">
    <property type="entry name" value="Pkinase"/>
    <property type="match status" value="1"/>
</dbReference>
<evidence type="ECO:0000256" key="3">
    <source>
        <dbReference type="SAM" id="MobiDB-lite"/>
    </source>
</evidence>
<dbReference type="SMART" id="SM00220">
    <property type="entry name" value="S_TKc"/>
    <property type="match status" value="1"/>
</dbReference>